<proteinExistence type="predicted"/>
<evidence type="ECO:0000313" key="2">
    <source>
        <dbReference type="Proteomes" id="UP000014041"/>
    </source>
</evidence>
<reference evidence="1 2" key="1">
    <citation type="submission" date="2013-02" db="EMBL/GenBank/DDBJ databases">
        <title>The Genome Sequence of Acinetobacter sp. ANC 3811.</title>
        <authorList>
            <consortium name="The Broad Institute Genome Sequencing Platform"/>
            <consortium name="The Broad Institute Genome Sequencing Center for Infectious Disease"/>
            <person name="Cerqueira G."/>
            <person name="Feldgarden M."/>
            <person name="Courvalin P."/>
            <person name="Perichon B."/>
            <person name="Grillot-Courvalin C."/>
            <person name="Clermont D."/>
            <person name="Rocha E."/>
            <person name="Yoon E.-J."/>
            <person name="Nemec A."/>
            <person name="Walker B."/>
            <person name="Young S.K."/>
            <person name="Zeng Q."/>
            <person name="Gargeya S."/>
            <person name="Fitzgerald M."/>
            <person name="Haas B."/>
            <person name="Abouelleil A."/>
            <person name="Alvarado L."/>
            <person name="Arachchi H.M."/>
            <person name="Berlin A.M."/>
            <person name="Chapman S.B."/>
            <person name="Dewar J."/>
            <person name="Goldberg J."/>
            <person name="Griggs A."/>
            <person name="Gujja S."/>
            <person name="Hansen M."/>
            <person name="Howarth C."/>
            <person name="Imamovic A."/>
            <person name="Larimer J."/>
            <person name="McCowan C."/>
            <person name="Murphy C."/>
            <person name="Neiman D."/>
            <person name="Pearson M."/>
            <person name="Priest M."/>
            <person name="Roberts A."/>
            <person name="Saif S."/>
            <person name="Shea T."/>
            <person name="Sisk P."/>
            <person name="Sykes S."/>
            <person name="Wortman J."/>
            <person name="Nusbaum C."/>
            <person name="Birren B."/>
        </authorList>
    </citation>
    <scope>NUCLEOTIDE SEQUENCE [LARGE SCALE GENOMIC DNA]</scope>
    <source>
        <strain evidence="1 2">ANC 3811</strain>
    </source>
</reference>
<organism evidence="1 2">
    <name type="scientific">Acinetobacter calcoaceticus ANC 3811</name>
    <dbReference type="NCBI Taxonomy" id="1217690"/>
    <lineage>
        <taxon>Bacteria</taxon>
        <taxon>Pseudomonadati</taxon>
        <taxon>Pseudomonadota</taxon>
        <taxon>Gammaproteobacteria</taxon>
        <taxon>Moraxellales</taxon>
        <taxon>Moraxellaceae</taxon>
        <taxon>Acinetobacter</taxon>
        <taxon>Acinetobacter calcoaceticus/baumannii complex</taxon>
    </lineage>
</organism>
<comment type="caution">
    <text evidence="1">The sequence shown here is derived from an EMBL/GenBank/DDBJ whole genome shotgun (WGS) entry which is preliminary data.</text>
</comment>
<evidence type="ECO:0000313" key="1">
    <source>
        <dbReference type="EMBL" id="EOQ64668.1"/>
    </source>
</evidence>
<dbReference type="HOGENOM" id="CLU_2986009_0_0_6"/>
<protein>
    <submittedName>
        <fullName evidence="1">Uncharacterized protein</fullName>
    </submittedName>
</protein>
<dbReference type="EMBL" id="APQJ01000005">
    <property type="protein sequence ID" value="EOQ64668.1"/>
    <property type="molecule type" value="Genomic_DNA"/>
</dbReference>
<sequence length="57" mass="6948">MHFIEYKDYPFKLYVARLSLVDAWDDLPIYFHKVTKTWKHNPRRAHQSTQTKIKNGN</sequence>
<dbReference type="AlphaFoldDB" id="R8Y5J5"/>
<name>R8Y5J5_ACICA</name>
<accession>R8Y5J5</accession>
<dbReference type="Proteomes" id="UP000014041">
    <property type="component" value="Unassembled WGS sequence"/>
</dbReference>
<gene>
    <name evidence="1" type="ORF">F935_00318</name>
</gene>